<organism evidence="8 9">
    <name type="scientific">Burkholderia lata (strain ATCC 17760 / DSM 23089 / LMG 22485 / NCIMB 9086 / R18194 / 383)</name>
    <dbReference type="NCBI Taxonomy" id="482957"/>
    <lineage>
        <taxon>Bacteria</taxon>
        <taxon>Pseudomonadati</taxon>
        <taxon>Pseudomonadota</taxon>
        <taxon>Betaproteobacteria</taxon>
        <taxon>Burkholderiales</taxon>
        <taxon>Burkholderiaceae</taxon>
        <taxon>Burkholderia</taxon>
        <taxon>Burkholderia cepacia complex</taxon>
    </lineage>
</organism>
<evidence type="ECO:0000259" key="6">
    <source>
        <dbReference type="Pfam" id="PF02317"/>
    </source>
</evidence>
<dbReference type="PANTHER" id="PTHR38015:SF1">
    <property type="entry name" value="OPINE DEHYDROGENASE DOMAIN-CONTAINING PROTEIN"/>
    <property type="match status" value="1"/>
</dbReference>
<dbReference type="Gene3D" id="1.10.1040.10">
    <property type="entry name" value="N-(1-d-carboxylethyl)-l-norvaline Dehydrogenase, domain 2"/>
    <property type="match status" value="1"/>
</dbReference>
<evidence type="ECO:0000259" key="7">
    <source>
        <dbReference type="Pfam" id="PF02558"/>
    </source>
</evidence>
<dbReference type="InterPro" id="IPR036291">
    <property type="entry name" value="NAD(P)-bd_dom_sf"/>
</dbReference>
<feature type="domain" description="Ketopantoate reductase N-terminal" evidence="7">
    <location>
        <begin position="3"/>
        <end position="117"/>
    </location>
</feature>
<dbReference type="SUPFAM" id="SSF48179">
    <property type="entry name" value="6-phosphogluconate dehydrogenase C-terminal domain-like"/>
    <property type="match status" value="1"/>
</dbReference>
<keyword evidence="5" id="KW-0732">Signal</keyword>
<dbReference type="SUPFAM" id="SSF51735">
    <property type="entry name" value="NAD(P)-binding Rossmann-fold domains"/>
    <property type="match status" value="1"/>
</dbReference>
<dbReference type="GO" id="GO:0015940">
    <property type="term" value="P:pantothenate biosynthetic process"/>
    <property type="evidence" value="ECO:0007669"/>
    <property type="project" value="UniProtKB-UniPathway"/>
</dbReference>
<keyword evidence="3" id="KW-0566">Pantothenate biosynthesis</keyword>
<dbReference type="PANTHER" id="PTHR38015">
    <property type="entry name" value="BLR6086 PROTEIN"/>
    <property type="match status" value="1"/>
</dbReference>
<dbReference type="Pfam" id="PF02317">
    <property type="entry name" value="Octopine_DH"/>
    <property type="match status" value="1"/>
</dbReference>
<dbReference type="UniPathway" id="UPA00028">
    <property type="reaction ID" value="UER00004"/>
</dbReference>
<feature type="signal peptide" evidence="5">
    <location>
        <begin position="1"/>
        <end position="20"/>
    </location>
</feature>
<proteinExistence type="predicted"/>
<name>A0A6P2MA40_BURL3</name>
<evidence type="ECO:0000256" key="1">
    <source>
        <dbReference type="ARBA" id="ARBA00004994"/>
    </source>
</evidence>
<sequence>MKVAVCGGGSIALTAAAVLAARPGFEVSVLTREPSGWSDVATIHFGDRLRLAGPVAATDDPARAIGASDWVLLAVPAFAHATLLEHIRPFLAPHAWVGCLGCAAGFDWRVARALGSSVRYFGLQRTPWVARTIVRGQVVHVTAVRSRVGIAGHPARELAALAPRLSDAFGFELRPLNGYLSVTLGFDNPALHPPRLFALYGSGRPVPQSVRFYGDWNDVASAHLLCLDDELARIRSALNVPDEVGARAHFGANSPDVVTALIRSMAPLRHIAVPSRADGSPDTDARFFQEDFAYGLAIHRELGRLARVETPVLDTMLGWAERLIELPAHDRAAPPSPWQDAQSLGLLDAASVESFSRDARLPMRCAPLNAGASTAILDGSPC</sequence>
<gene>
    <name evidence="8" type="ORF">BLA15945_03614</name>
</gene>
<evidence type="ECO:0000256" key="4">
    <source>
        <dbReference type="ARBA" id="ARBA00048793"/>
    </source>
</evidence>
<dbReference type="GO" id="GO:0008677">
    <property type="term" value="F:2-dehydropantoate 2-reductase activity"/>
    <property type="evidence" value="ECO:0007669"/>
    <property type="project" value="UniProtKB-EC"/>
</dbReference>
<dbReference type="EMBL" id="CABVPU010000012">
    <property type="protein sequence ID" value="VWB75654.1"/>
    <property type="molecule type" value="Genomic_DNA"/>
</dbReference>
<evidence type="ECO:0000313" key="8">
    <source>
        <dbReference type="EMBL" id="VWB75654.1"/>
    </source>
</evidence>
<feature type="chain" id="PRO_5044426763" description="2-dehydropantoate 2-reductase" evidence="5">
    <location>
        <begin position="21"/>
        <end position="382"/>
    </location>
</feature>
<protein>
    <recommendedName>
        <fullName evidence="2">2-dehydropantoate 2-reductase</fullName>
    </recommendedName>
</protein>
<dbReference type="InterPro" id="IPR008927">
    <property type="entry name" value="6-PGluconate_DH-like_C_sf"/>
</dbReference>
<evidence type="ECO:0000256" key="2">
    <source>
        <dbReference type="ARBA" id="ARBA00019465"/>
    </source>
</evidence>
<reference evidence="8 9" key="1">
    <citation type="submission" date="2019-09" db="EMBL/GenBank/DDBJ databases">
        <authorList>
            <person name="Depoorter E."/>
        </authorList>
    </citation>
    <scope>NUCLEOTIDE SEQUENCE [LARGE SCALE GENOMIC DNA]</scope>
    <source>
        <strain evidence="8">R-15945</strain>
    </source>
</reference>
<comment type="pathway">
    <text evidence="1">Cofactor biosynthesis; (R)-pantothenate biosynthesis; (R)-pantoate from 3-methyl-2-oxobutanoate: step 2/2.</text>
</comment>
<dbReference type="InterPro" id="IPR003421">
    <property type="entry name" value="Opine_DH"/>
</dbReference>
<dbReference type="InterPro" id="IPR013332">
    <property type="entry name" value="KPR_N"/>
</dbReference>
<dbReference type="InterPro" id="IPR013328">
    <property type="entry name" value="6PGD_dom2"/>
</dbReference>
<comment type="catalytic activity">
    <reaction evidence="4">
        <text>(R)-pantoate + NADP(+) = 2-dehydropantoate + NADPH + H(+)</text>
        <dbReference type="Rhea" id="RHEA:16233"/>
        <dbReference type="ChEBI" id="CHEBI:11561"/>
        <dbReference type="ChEBI" id="CHEBI:15378"/>
        <dbReference type="ChEBI" id="CHEBI:15980"/>
        <dbReference type="ChEBI" id="CHEBI:57783"/>
        <dbReference type="ChEBI" id="CHEBI:58349"/>
        <dbReference type="EC" id="1.1.1.169"/>
    </reaction>
</comment>
<dbReference type="RefSeq" id="WP_174969544.1">
    <property type="nucleotide sequence ID" value="NZ_CABVPS010000011.1"/>
</dbReference>
<dbReference type="InterPro" id="IPR051729">
    <property type="entry name" value="Opine/Lysopine_DH"/>
</dbReference>
<dbReference type="Gene3D" id="3.40.50.720">
    <property type="entry name" value="NAD(P)-binding Rossmann-like Domain"/>
    <property type="match status" value="1"/>
</dbReference>
<dbReference type="AlphaFoldDB" id="A0A6P2MA40"/>
<evidence type="ECO:0000256" key="3">
    <source>
        <dbReference type="ARBA" id="ARBA00022655"/>
    </source>
</evidence>
<dbReference type="Proteomes" id="UP000494174">
    <property type="component" value="Unassembled WGS sequence"/>
</dbReference>
<evidence type="ECO:0000313" key="9">
    <source>
        <dbReference type="Proteomes" id="UP000494174"/>
    </source>
</evidence>
<dbReference type="Pfam" id="PF02558">
    <property type="entry name" value="ApbA"/>
    <property type="match status" value="1"/>
</dbReference>
<evidence type="ECO:0000256" key="5">
    <source>
        <dbReference type="SAM" id="SignalP"/>
    </source>
</evidence>
<feature type="domain" description="Opine dehydrogenase" evidence="6">
    <location>
        <begin position="177"/>
        <end position="322"/>
    </location>
</feature>
<accession>A0A6P2MA40</accession>